<feature type="compositionally biased region" description="Polar residues" evidence="1">
    <location>
        <begin position="1"/>
        <end position="10"/>
    </location>
</feature>
<proteinExistence type="predicted"/>
<gene>
    <name evidence="2" type="ORF">BDD18_1578</name>
</gene>
<organism evidence="2 3">
    <name type="scientific">Acidovorax temperans</name>
    <dbReference type="NCBI Taxonomy" id="80878"/>
    <lineage>
        <taxon>Bacteria</taxon>
        <taxon>Pseudomonadati</taxon>
        <taxon>Pseudomonadota</taxon>
        <taxon>Betaproteobacteria</taxon>
        <taxon>Burkholderiales</taxon>
        <taxon>Comamonadaceae</taxon>
        <taxon>Acidovorax</taxon>
    </lineage>
</organism>
<feature type="region of interest" description="Disordered" evidence="1">
    <location>
        <begin position="1"/>
        <end position="24"/>
    </location>
</feature>
<accession>A0A543LLY4</accession>
<comment type="caution">
    <text evidence="2">The sequence shown here is derived from an EMBL/GenBank/DDBJ whole genome shotgun (WGS) entry which is preliminary data.</text>
</comment>
<evidence type="ECO:0000313" key="2">
    <source>
        <dbReference type="EMBL" id="TQN08413.1"/>
    </source>
</evidence>
<dbReference type="AlphaFoldDB" id="A0A543LLY4"/>
<name>A0A543LLY4_9BURK</name>
<evidence type="ECO:0000256" key="1">
    <source>
        <dbReference type="SAM" id="MobiDB-lite"/>
    </source>
</evidence>
<dbReference type="Proteomes" id="UP000316993">
    <property type="component" value="Unassembled WGS sequence"/>
</dbReference>
<sequence length="41" mass="4601">MKYETNNFSKEAQRAPRVVSGAAGSAWHRRCAPVQKIIDRA</sequence>
<dbReference type="EMBL" id="VFPV01000001">
    <property type="protein sequence ID" value="TQN08413.1"/>
    <property type="molecule type" value="Genomic_DNA"/>
</dbReference>
<evidence type="ECO:0000313" key="3">
    <source>
        <dbReference type="Proteomes" id="UP000316993"/>
    </source>
</evidence>
<reference evidence="2 3" key="1">
    <citation type="submission" date="2019-06" db="EMBL/GenBank/DDBJ databases">
        <title>Genomic Encyclopedia of Archaeal and Bacterial Type Strains, Phase II (KMG-II): from individual species to whole genera.</title>
        <authorList>
            <person name="Goeker M."/>
        </authorList>
    </citation>
    <scope>NUCLEOTIDE SEQUENCE [LARGE SCALE GENOMIC DNA]</scope>
    <source>
        <strain evidence="2 3">DSM 7270</strain>
    </source>
</reference>
<protein>
    <submittedName>
        <fullName evidence="2">Uncharacterized protein</fullName>
    </submittedName>
</protein>